<gene>
    <name evidence="1" type="ORF">S12H4_16010</name>
</gene>
<sequence length="60" mass="6728">DLEVKGEIKLLDKVNRLLFILENTAPKDLGDLPMQVQVDIDKECTEALEHISAIKAKLLV</sequence>
<organism evidence="1">
    <name type="scientific">marine sediment metagenome</name>
    <dbReference type="NCBI Taxonomy" id="412755"/>
    <lineage>
        <taxon>unclassified sequences</taxon>
        <taxon>metagenomes</taxon>
        <taxon>ecological metagenomes</taxon>
    </lineage>
</organism>
<dbReference type="EMBL" id="BARW01007724">
    <property type="protein sequence ID" value="GAI75379.1"/>
    <property type="molecule type" value="Genomic_DNA"/>
</dbReference>
<evidence type="ECO:0000313" key="1">
    <source>
        <dbReference type="EMBL" id="GAI75379.1"/>
    </source>
</evidence>
<accession>X1T5T0</accession>
<comment type="caution">
    <text evidence="1">The sequence shown here is derived from an EMBL/GenBank/DDBJ whole genome shotgun (WGS) entry which is preliminary data.</text>
</comment>
<name>X1T5T0_9ZZZZ</name>
<protein>
    <submittedName>
        <fullName evidence="1">Uncharacterized protein</fullName>
    </submittedName>
</protein>
<reference evidence="1" key="1">
    <citation type="journal article" date="2014" name="Front. Microbiol.">
        <title>High frequency of phylogenetically diverse reductive dehalogenase-homologous genes in deep subseafloor sedimentary metagenomes.</title>
        <authorList>
            <person name="Kawai M."/>
            <person name="Futagami T."/>
            <person name="Toyoda A."/>
            <person name="Takaki Y."/>
            <person name="Nishi S."/>
            <person name="Hori S."/>
            <person name="Arai W."/>
            <person name="Tsubouchi T."/>
            <person name="Morono Y."/>
            <person name="Uchiyama I."/>
            <person name="Ito T."/>
            <person name="Fujiyama A."/>
            <person name="Inagaki F."/>
            <person name="Takami H."/>
        </authorList>
    </citation>
    <scope>NUCLEOTIDE SEQUENCE</scope>
    <source>
        <strain evidence="1">Expedition CK06-06</strain>
    </source>
</reference>
<feature type="non-terminal residue" evidence="1">
    <location>
        <position position="1"/>
    </location>
</feature>
<dbReference type="AlphaFoldDB" id="X1T5T0"/>
<proteinExistence type="predicted"/>